<dbReference type="InterPro" id="IPR013273">
    <property type="entry name" value="ADAMTS/ADAMTS-like"/>
</dbReference>
<dbReference type="PRINTS" id="PR01857">
    <property type="entry name" value="ADAMTSFAMILY"/>
</dbReference>
<evidence type="ECO:0000313" key="5">
    <source>
        <dbReference type="EMBL" id="PNF29903.1"/>
    </source>
</evidence>
<dbReference type="InterPro" id="IPR045371">
    <property type="entry name" value="ADAMTS_CR_3"/>
</dbReference>
<keyword evidence="2" id="KW-0964">Secreted</keyword>
<dbReference type="STRING" id="105785.A0A2J7QMX0"/>
<dbReference type="Proteomes" id="UP000235965">
    <property type="component" value="Unassembled WGS sequence"/>
</dbReference>
<dbReference type="PROSITE" id="PS50092">
    <property type="entry name" value="TSP1"/>
    <property type="match status" value="2"/>
</dbReference>
<dbReference type="InParanoid" id="A0A2J7QMX0"/>
<evidence type="ECO:0000256" key="1">
    <source>
        <dbReference type="ARBA" id="ARBA00004613"/>
    </source>
</evidence>
<dbReference type="PANTHER" id="PTHR13723">
    <property type="entry name" value="ADAMTS A DISINTEGRIN AND METALLOPROTEASE WITH THROMBOSPONDIN MOTIFS PROTEASE"/>
    <property type="match status" value="1"/>
</dbReference>
<dbReference type="GO" id="GO:0031012">
    <property type="term" value="C:extracellular matrix"/>
    <property type="evidence" value="ECO:0007669"/>
    <property type="project" value="TreeGrafter"/>
</dbReference>
<dbReference type="GO" id="GO:0005576">
    <property type="term" value="C:extracellular region"/>
    <property type="evidence" value="ECO:0007669"/>
    <property type="project" value="UniProtKB-SubCell"/>
</dbReference>
<dbReference type="InterPro" id="IPR000884">
    <property type="entry name" value="TSP1_rpt"/>
</dbReference>
<dbReference type="InterPro" id="IPR050439">
    <property type="entry name" value="ADAMTS_ADAMTS-like"/>
</dbReference>
<reference evidence="5 6" key="1">
    <citation type="submission" date="2017-12" db="EMBL/GenBank/DDBJ databases">
        <title>Hemimetabolous genomes reveal molecular basis of termite eusociality.</title>
        <authorList>
            <person name="Harrison M.C."/>
            <person name="Jongepier E."/>
            <person name="Robertson H.M."/>
            <person name="Arning N."/>
            <person name="Bitard-Feildel T."/>
            <person name="Chao H."/>
            <person name="Childers C.P."/>
            <person name="Dinh H."/>
            <person name="Doddapaneni H."/>
            <person name="Dugan S."/>
            <person name="Gowin J."/>
            <person name="Greiner C."/>
            <person name="Han Y."/>
            <person name="Hu H."/>
            <person name="Hughes D.S.T."/>
            <person name="Huylmans A.-K."/>
            <person name="Kemena C."/>
            <person name="Kremer L.P.M."/>
            <person name="Lee S.L."/>
            <person name="Lopez-Ezquerra A."/>
            <person name="Mallet L."/>
            <person name="Monroy-Kuhn J.M."/>
            <person name="Moser A."/>
            <person name="Murali S.C."/>
            <person name="Muzny D.M."/>
            <person name="Otani S."/>
            <person name="Piulachs M.-D."/>
            <person name="Poelchau M."/>
            <person name="Qu J."/>
            <person name="Schaub F."/>
            <person name="Wada-Katsumata A."/>
            <person name="Worley K.C."/>
            <person name="Xie Q."/>
            <person name="Ylla G."/>
            <person name="Poulsen M."/>
            <person name="Gibbs R.A."/>
            <person name="Schal C."/>
            <person name="Richards S."/>
            <person name="Belles X."/>
            <person name="Korb J."/>
            <person name="Bornberg-Bauer E."/>
        </authorList>
    </citation>
    <scope>NUCLEOTIDE SEQUENCE [LARGE SCALE GENOMIC DNA]</scope>
    <source>
        <tissue evidence="5">Whole body</tissue>
    </source>
</reference>
<dbReference type="AlphaFoldDB" id="A0A2J7QMX0"/>
<organism evidence="5 6">
    <name type="scientific">Cryptotermes secundus</name>
    <dbReference type="NCBI Taxonomy" id="105785"/>
    <lineage>
        <taxon>Eukaryota</taxon>
        <taxon>Metazoa</taxon>
        <taxon>Ecdysozoa</taxon>
        <taxon>Arthropoda</taxon>
        <taxon>Hexapoda</taxon>
        <taxon>Insecta</taxon>
        <taxon>Pterygota</taxon>
        <taxon>Neoptera</taxon>
        <taxon>Polyneoptera</taxon>
        <taxon>Dictyoptera</taxon>
        <taxon>Blattodea</taxon>
        <taxon>Blattoidea</taxon>
        <taxon>Termitoidae</taxon>
        <taxon>Kalotermitidae</taxon>
        <taxon>Cryptotermitinae</taxon>
        <taxon>Cryptotermes</taxon>
    </lineage>
</organism>
<evidence type="ECO:0000259" key="4">
    <source>
        <dbReference type="Pfam" id="PF19236"/>
    </source>
</evidence>
<comment type="caution">
    <text evidence="5">The sequence shown here is derived from an EMBL/GenBank/DDBJ whole genome shotgun (WGS) entry which is preliminary data.</text>
</comment>
<dbReference type="GO" id="GO:0004222">
    <property type="term" value="F:metalloendopeptidase activity"/>
    <property type="evidence" value="ECO:0007669"/>
    <property type="project" value="TreeGrafter"/>
</dbReference>
<name>A0A2J7QMX0_9NEOP</name>
<dbReference type="InterPro" id="IPR036383">
    <property type="entry name" value="TSP1_rpt_sf"/>
</dbReference>
<gene>
    <name evidence="5" type="ORF">B7P43_G07268</name>
</gene>
<protein>
    <recommendedName>
        <fullName evidence="4">ADAMTS/ADAMTS-like cysteine-rich domain-containing protein</fullName>
    </recommendedName>
</protein>
<comment type="subcellular location">
    <subcellularLocation>
        <location evidence="1">Secreted</location>
    </subcellularLocation>
</comment>
<keyword evidence="6" id="KW-1185">Reference proteome</keyword>
<dbReference type="Gene3D" id="2.20.100.10">
    <property type="entry name" value="Thrombospondin type-1 (TSP1) repeat"/>
    <property type="match status" value="2"/>
</dbReference>
<keyword evidence="3" id="KW-1015">Disulfide bond</keyword>
<dbReference type="Pfam" id="PF19030">
    <property type="entry name" value="TSP1_ADAMTS"/>
    <property type="match status" value="2"/>
</dbReference>
<dbReference type="PANTHER" id="PTHR13723:SF313">
    <property type="entry name" value="PEPTIDASE M12B DOMAIN-CONTAINING PROTEIN"/>
    <property type="match status" value="1"/>
</dbReference>
<accession>A0A2J7QMX0</accession>
<dbReference type="EMBL" id="NEVH01013202">
    <property type="protein sequence ID" value="PNF29903.1"/>
    <property type="molecule type" value="Genomic_DNA"/>
</dbReference>
<evidence type="ECO:0000313" key="6">
    <source>
        <dbReference type="Proteomes" id="UP000235965"/>
    </source>
</evidence>
<dbReference type="GO" id="GO:0006508">
    <property type="term" value="P:proteolysis"/>
    <property type="evidence" value="ECO:0007669"/>
    <property type="project" value="TreeGrafter"/>
</dbReference>
<proteinExistence type="predicted"/>
<sequence length="343" mass="37359">MGTKRNAYRTLVRNPEGRRPLGRPRRRGNQYRNSTCIVSNYKKVPKEGDARDVETKGSNLNWGRVIAQAPCPESGDFREQQCAAYNDVPYEGALLLWTAHHDDSEPCALTCRGRPAGEPLTQEEPIVVQLAPKVQDGTRCRPGSLDMCINGKCQRVGCDLKIGSMKKVDGCGVCGGDGLSCAQPLYHWEEAAMSLCSVTCGGGYKMSRPVCINRVTGAEVDEPLCNASQRPERKVVECNSHRCPAKWVVDDWGPCSVTCAGGSRFRHVHCAEEGNGTRSKRGIARYVRSCGKRGFQKGGLMGKKINAGKQAALLMESDMQRRAVGEVGDGVSRVLNGVDPLLC</sequence>
<evidence type="ECO:0000256" key="3">
    <source>
        <dbReference type="ARBA" id="ARBA00023157"/>
    </source>
</evidence>
<dbReference type="GO" id="GO:0030198">
    <property type="term" value="P:extracellular matrix organization"/>
    <property type="evidence" value="ECO:0007669"/>
    <property type="project" value="InterPro"/>
</dbReference>
<evidence type="ECO:0000256" key="2">
    <source>
        <dbReference type="ARBA" id="ARBA00022525"/>
    </source>
</evidence>
<feature type="domain" description="ADAMTS/ADAMTS-like cysteine-rich" evidence="4">
    <location>
        <begin position="94"/>
        <end position="181"/>
    </location>
</feature>
<dbReference type="Pfam" id="PF19236">
    <property type="entry name" value="ADAMTS_CR_3"/>
    <property type="match status" value="1"/>
</dbReference>
<dbReference type="OrthoDB" id="5948003at2759"/>
<dbReference type="SUPFAM" id="SSF82895">
    <property type="entry name" value="TSP-1 type 1 repeat"/>
    <property type="match status" value="2"/>
</dbReference>